<reference evidence="1 2" key="1">
    <citation type="journal article" date="2019" name="Int. J. Syst. Evol. Microbiol.">
        <title>The Global Catalogue of Microorganisms (GCM) 10K type strain sequencing project: providing services to taxonomists for standard genome sequencing and annotation.</title>
        <authorList>
            <consortium name="The Broad Institute Genomics Platform"/>
            <consortium name="The Broad Institute Genome Sequencing Center for Infectious Disease"/>
            <person name="Wu L."/>
            <person name="Ma J."/>
        </authorList>
    </citation>
    <scope>NUCLEOTIDE SEQUENCE [LARGE SCALE GENOMIC DNA]</scope>
    <source>
        <strain evidence="1 2">JCM 9383</strain>
    </source>
</reference>
<dbReference type="SUPFAM" id="SSF55811">
    <property type="entry name" value="Nudix"/>
    <property type="match status" value="1"/>
</dbReference>
<sequence length="305" mass="33230">MAEVMTDYRALDRLLLPDENTWGQGIRPYTAAELNEIAQNVNESKQLGYGARLHADTGGYTPGQPGGRRAAVPSGFDAADHPNRAGLVPGAADPDIITEFGEPVQQVDPRLRELFIARGWVQDQHGRPLHPRHEQLLSDDRIGMVTGLGFGWWYGEAVVADAVVTTGTGHVLVVDRDTDAGRIPSLPGGYTTPSDFGRTVAQWQTGDRPVTAEGIVTGALRRTAAETGLVVPRWATPELVRGIRPVSSVHTLHAWTMTVTVRVHLPGTELPALERATSARWVPDYATVLDRMWPDHRRALLAAVE</sequence>
<protein>
    <submittedName>
        <fullName evidence="1">Uncharacterized protein</fullName>
    </submittedName>
</protein>
<evidence type="ECO:0000313" key="2">
    <source>
        <dbReference type="Proteomes" id="UP001500979"/>
    </source>
</evidence>
<organism evidence="1 2">
    <name type="scientific">Saccharopolyspora taberi</name>
    <dbReference type="NCBI Taxonomy" id="60895"/>
    <lineage>
        <taxon>Bacteria</taxon>
        <taxon>Bacillati</taxon>
        <taxon>Actinomycetota</taxon>
        <taxon>Actinomycetes</taxon>
        <taxon>Pseudonocardiales</taxon>
        <taxon>Pseudonocardiaceae</taxon>
        <taxon>Saccharopolyspora</taxon>
    </lineage>
</organism>
<dbReference type="EMBL" id="BAAAUX010000009">
    <property type="protein sequence ID" value="GAA2783184.1"/>
    <property type="molecule type" value="Genomic_DNA"/>
</dbReference>
<comment type="caution">
    <text evidence="1">The sequence shown here is derived from an EMBL/GenBank/DDBJ whole genome shotgun (WGS) entry which is preliminary data.</text>
</comment>
<proteinExistence type="predicted"/>
<gene>
    <name evidence="1" type="ORF">GCM10010470_16460</name>
</gene>
<dbReference type="Proteomes" id="UP001500979">
    <property type="component" value="Unassembled WGS sequence"/>
</dbReference>
<accession>A0ABN3V996</accession>
<dbReference type="InterPro" id="IPR015797">
    <property type="entry name" value="NUDIX_hydrolase-like_dom_sf"/>
</dbReference>
<keyword evidence="2" id="KW-1185">Reference proteome</keyword>
<name>A0ABN3V996_9PSEU</name>
<evidence type="ECO:0000313" key="1">
    <source>
        <dbReference type="EMBL" id="GAA2783184.1"/>
    </source>
</evidence>
<dbReference type="Gene3D" id="3.90.79.10">
    <property type="entry name" value="Nucleoside Triphosphate Pyrophosphohydrolase"/>
    <property type="match status" value="1"/>
</dbReference>